<keyword evidence="2" id="KW-1185">Reference proteome</keyword>
<evidence type="ECO:0000313" key="1">
    <source>
        <dbReference type="EMBL" id="GMN73332.1"/>
    </source>
</evidence>
<name>A0AA88EEH3_FICCA</name>
<evidence type="ECO:0000313" key="2">
    <source>
        <dbReference type="Proteomes" id="UP001187192"/>
    </source>
</evidence>
<dbReference type="Proteomes" id="UP001187192">
    <property type="component" value="Unassembled WGS sequence"/>
</dbReference>
<reference evidence="1" key="1">
    <citation type="submission" date="2023-07" db="EMBL/GenBank/DDBJ databases">
        <title>draft genome sequence of fig (Ficus carica).</title>
        <authorList>
            <person name="Takahashi T."/>
            <person name="Nishimura K."/>
        </authorList>
    </citation>
    <scope>NUCLEOTIDE SEQUENCE</scope>
</reference>
<protein>
    <submittedName>
        <fullName evidence="1">Uncharacterized protein</fullName>
    </submittedName>
</protein>
<proteinExistence type="predicted"/>
<gene>
    <name evidence="1" type="ORF">TIFTF001_053011</name>
</gene>
<comment type="caution">
    <text evidence="1">The sequence shown here is derived from an EMBL/GenBank/DDBJ whole genome shotgun (WGS) entry which is preliminary data.</text>
</comment>
<dbReference type="EMBL" id="BTGU01011910">
    <property type="protein sequence ID" value="GMN73332.1"/>
    <property type="molecule type" value="Genomic_DNA"/>
</dbReference>
<sequence length="16" mass="1913">MEKAFTVVRCEDVEKE</sequence>
<organism evidence="1 2">
    <name type="scientific">Ficus carica</name>
    <name type="common">Common fig</name>
    <dbReference type="NCBI Taxonomy" id="3494"/>
    <lineage>
        <taxon>Eukaryota</taxon>
        <taxon>Viridiplantae</taxon>
        <taxon>Streptophyta</taxon>
        <taxon>Embryophyta</taxon>
        <taxon>Tracheophyta</taxon>
        <taxon>Spermatophyta</taxon>
        <taxon>Magnoliopsida</taxon>
        <taxon>eudicotyledons</taxon>
        <taxon>Gunneridae</taxon>
        <taxon>Pentapetalae</taxon>
        <taxon>rosids</taxon>
        <taxon>fabids</taxon>
        <taxon>Rosales</taxon>
        <taxon>Moraceae</taxon>
        <taxon>Ficeae</taxon>
        <taxon>Ficus</taxon>
    </lineage>
</organism>
<accession>A0AA88EEH3</accession>
<dbReference type="AlphaFoldDB" id="A0AA88EEH3"/>